<dbReference type="PRINTS" id="PR00455">
    <property type="entry name" value="HTHTETR"/>
</dbReference>
<dbReference type="Proteomes" id="UP000199230">
    <property type="component" value="Unassembled WGS sequence"/>
</dbReference>
<dbReference type="GO" id="GO:0003677">
    <property type="term" value="F:DNA binding"/>
    <property type="evidence" value="ECO:0007669"/>
    <property type="project" value="UniProtKB-UniRule"/>
</dbReference>
<evidence type="ECO:0000313" key="5">
    <source>
        <dbReference type="Proteomes" id="UP000199230"/>
    </source>
</evidence>
<dbReference type="Gene3D" id="1.10.357.10">
    <property type="entry name" value="Tetracycline Repressor, domain 2"/>
    <property type="match status" value="1"/>
</dbReference>
<dbReference type="InterPro" id="IPR001647">
    <property type="entry name" value="HTH_TetR"/>
</dbReference>
<dbReference type="PANTHER" id="PTHR43479">
    <property type="entry name" value="ACREF/ENVCD OPERON REPRESSOR-RELATED"/>
    <property type="match status" value="1"/>
</dbReference>
<dbReference type="InterPro" id="IPR036271">
    <property type="entry name" value="Tet_transcr_reg_TetR-rel_C_sf"/>
</dbReference>
<protein>
    <submittedName>
        <fullName evidence="4">DNA-binding transcriptional regulator, AcrR family</fullName>
    </submittedName>
</protein>
<feature type="domain" description="HTH tetR-type" evidence="3">
    <location>
        <begin position="10"/>
        <end position="70"/>
    </location>
</feature>
<dbReference type="EMBL" id="FNPV01000007">
    <property type="protein sequence ID" value="SDZ03477.1"/>
    <property type="molecule type" value="Genomic_DNA"/>
</dbReference>
<dbReference type="InterPro" id="IPR050624">
    <property type="entry name" value="HTH-type_Tx_Regulator"/>
</dbReference>
<reference evidence="4 5" key="1">
    <citation type="submission" date="2016-10" db="EMBL/GenBank/DDBJ databases">
        <authorList>
            <person name="de Groot N.N."/>
        </authorList>
    </citation>
    <scope>NUCLEOTIDE SEQUENCE [LARGE SCALE GENOMIC DNA]</scope>
    <source>
        <strain evidence="4 5">APO</strain>
    </source>
</reference>
<dbReference type="OrthoDB" id="9780939at2"/>
<dbReference type="SUPFAM" id="SSF48498">
    <property type="entry name" value="Tetracyclin repressor-like, C-terminal domain"/>
    <property type="match status" value="1"/>
</dbReference>
<evidence type="ECO:0000313" key="4">
    <source>
        <dbReference type="EMBL" id="SDZ03477.1"/>
    </source>
</evidence>
<gene>
    <name evidence="4" type="ORF">SAMN05192546_10737</name>
</gene>
<dbReference type="PROSITE" id="PS50977">
    <property type="entry name" value="HTH_TETR_2"/>
    <property type="match status" value="1"/>
</dbReference>
<evidence type="ECO:0000256" key="1">
    <source>
        <dbReference type="ARBA" id="ARBA00023125"/>
    </source>
</evidence>
<evidence type="ECO:0000256" key="2">
    <source>
        <dbReference type="PROSITE-ProRule" id="PRU00335"/>
    </source>
</evidence>
<dbReference type="PANTHER" id="PTHR43479:SF11">
    <property type="entry name" value="ACREF_ENVCD OPERON REPRESSOR-RELATED"/>
    <property type="match status" value="1"/>
</dbReference>
<feature type="DNA-binding region" description="H-T-H motif" evidence="2">
    <location>
        <begin position="33"/>
        <end position="52"/>
    </location>
</feature>
<dbReference type="RefSeq" id="WP_093314195.1">
    <property type="nucleotide sequence ID" value="NZ_FNPV01000007.1"/>
</dbReference>
<accession>A0A1H3PQW6</accession>
<dbReference type="Gene3D" id="1.10.10.60">
    <property type="entry name" value="Homeodomain-like"/>
    <property type="match status" value="1"/>
</dbReference>
<evidence type="ECO:0000259" key="3">
    <source>
        <dbReference type="PROSITE" id="PS50977"/>
    </source>
</evidence>
<keyword evidence="1 2" id="KW-0238">DNA-binding</keyword>
<keyword evidence="5" id="KW-1185">Reference proteome</keyword>
<dbReference type="AlphaFoldDB" id="A0A1H3PQW6"/>
<sequence length="210" mass="25045">MYEQFYKLDREKQKRIVNASLKVFSADDFKHASTDDIAAKAQIAKGSLFQYFKNKKTLYMFMYNYALQMLGDKAQAEISYDENDYFEIRKKNLEIKSMLYKQYPFLYHFILKAQKEKDLELAEWITKVNKTFQTRVDQQVFANVDYERFMEDIDIENLNKMISWCSEGIWNEGEADGIAVEEMVAQAHEMFDFFKKATYKPDYLVVERGK</sequence>
<dbReference type="InterPro" id="IPR009057">
    <property type="entry name" value="Homeodomain-like_sf"/>
</dbReference>
<dbReference type="SUPFAM" id="SSF46689">
    <property type="entry name" value="Homeodomain-like"/>
    <property type="match status" value="1"/>
</dbReference>
<dbReference type="STRING" id="159292.SAMN05192546_10737"/>
<organism evidence="4 5">
    <name type="scientific">Tindallia californiensis</name>
    <dbReference type="NCBI Taxonomy" id="159292"/>
    <lineage>
        <taxon>Bacteria</taxon>
        <taxon>Bacillati</taxon>
        <taxon>Bacillota</taxon>
        <taxon>Clostridia</taxon>
        <taxon>Peptostreptococcales</taxon>
        <taxon>Tindalliaceae</taxon>
        <taxon>Tindallia</taxon>
    </lineage>
</organism>
<dbReference type="Pfam" id="PF00440">
    <property type="entry name" value="TetR_N"/>
    <property type="match status" value="1"/>
</dbReference>
<name>A0A1H3PQW6_9FIRM</name>
<proteinExistence type="predicted"/>